<keyword evidence="1" id="KW-0812">Transmembrane</keyword>
<dbReference type="AlphaFoldDB" id="I3YFJ9"/>
<keyword evidence="1" id="KW-1133">Transmembrane helix</keyword>
<organism evidence="2 3">
    <name type="scientific">Thiocystis violascens (strain ATCC 17096 / DSM 198 / 6111)</name>
    <name type="common">Chromatium violascens</name>
    <dbReference type="NCBI Taxonomy" id="765911"/>
    <lineage>
        <taxon>Bacteria</taxon>
        <taxon>Pseudomonadati</taxon>
        <taxon>Pseudomonadota</taxon>
        <taxon>Gammaproteobacteria</taxon>
        <taxon>Chromatiales</taxon>
        <taxon>Chromatiaceae</taxon>
        <taxon>Thiocystis</taxon>
    </lineage>
</organism>
<evidence type="ECO:0000313" key="2">
    <source>
        <dbReference type="EMBL" id="AFL75767.1"/>
    </source>
</evidence>
<evidence type="ECO:0000313" key="3">
    <source>
        <dbReference type="Proteomes" id="UP000006062"/>
    </source>
</evidence>
<gene>
    <name evidence="2" type="ordered locus">Thivi_3931</name>
</gene>
<keyword evidence="3" id="KW-1185">Reference proteome</keyword>
<reference evidence="2 3" key="1">
    <citation type="submission" date="2012-06" db="EMBL/GenBank/DDBJ databases">
        <title>Complete sequence of Thiocystis violascens DSM 198.</title>
        <authorList>
            <consortium name="US DOE Joint Genome Institute"/>
            <person name="Lucas S."/>
            <person name="Han J."/>
            <person name="Lapidus A."/>
            <person name="Cheng J.-F."/>
            <person name="Goodwin L."/>
            <person name="Pitluck S."/>
            <person name="Peters L."/>
            <person name="Ovchinnikova G."/>
            <person name="Teshima H."/>
            <person name="Detter J.C."/>
            <person name="Han C."/>
            <person name="Tapia R."/>
            <person name="Land M."/>
            <person name="Hauser L."/>
            <person name="Kyrpides N."/>
            <person name="Ivanova N."/>
            <person name="Pagani I."/>
            <person name="Vogl K."/>
            <person name="Liu Z."/>
            <person name="Frigaard N.-U."/>
            <person name="Bryant D."/>
            <person name="Woyke T."/>
        </authorList>
    </citation>
    <scope>NUCLEOTIDE SEQUENCE [LARGE SCALE GENOMIC DNA]</scope>
    <source>
        <strain evidence="3">ATCC 17096 / DSM 198 / 6111</strain>
    </source>
</reference>
<evidence type="ECO:0000256" key="1">
    <source>
        <dbReference type="SAM" id="Phobius"/>
    </source>
</evidence>
<dbReference type="STRING" id="765911.Thivi_3931"/>
<evidence type="ECO:0008006" key="4">
    <source>
        <dbReference type="Google" id="ProtNLM"/>
    </source>
</evidence>
<dbReference type="eggNOG" id="ENOG5032WNT">
    <property type="taxonomic scope" value="Bacteria"/>
</dbReference>
<dbReference type="OrthoDB" id="6400394at2"/>
<dbReference type="RefSeq" id="WP_014780154.1">
    <property type="nucleotide sequence ID" value="NC_018012.1"/>
</dbReference>
<keyword evidence="1" id="KW-0472">Membrane</keyword>
<dbReference type="EMBL" id="CP003154">
    <property type="protein sequence ID" value="AFL75767.1"/>
    <property type="molecule type" value="Genomic_DNA"/>
</dbReference>
<dbReference type="Proteomes" id="UP000006062">
    <property type="component" value="Chromosome"/>
</dbReference>
<sequence length="127" mass="14138">MIWKLLLTAAVILGAYGVIRARIRSDRVARGLEPPRPPLLPPGVMRLAVSAVLTLMVLGSALHLYTGWRHAREVVLVQVVNANTGQITAFEVRRGSVEGRRFQTIDGREIRLADVERMIVLPKPRPE</sequence>
<proteinExistence type="predicted"/>
<dbReference type="KEGG" id="tvi:Thivi_3931"/>
<feature type="transmembrane region" description="Helical" evidence="1">
    <location>
        <begin position="44"/>
        <end position="65"/>
    </location>
</feature>
<name>I3YFJ9_THIV6</name>
<protein>
    <recommendedName>
        <fullName evidence="4">Antitermination protein NusG</fullName>
    </recommendedName>
</protein>
<accession>I3YFJ9</accession>
<dbReference type="HOGENOM" id="CLU_139110_0_0_6"/>